<sequence length="68" mass="7591">MVKSHFTRPDGSVNGSKYWPGLLGFQIRGSMATSETNSASTDLEICTLKFTTIESVTFFRQRTHVAFT</sequence>
<name>A0A392P3X2_9FABA</name>
<comment type="caution">
    <text evidence="1">The sequence shown here is derived from an EMBL/GenBank/DDBJ whole genome shotgun (WGS) entry which is preliminary data.</text>
</comment>
<keyword evidence="2" id="KW-1185">Reference proteome</keyword>
<evidence type="ECO:0000313" key="2">
    <source>
        <dbReference type="Proteomes" id="UP000265520"/>
    </source>
</evidence>
<feature type="non-terminal residue" evidence="1">
    <location>
        <position position="68"/>
    </location>
</feature>
<dbReference type="AlphaFoldDB" id="A0A392P3X2"/>
<dbReference type="EMBL" id="LXQA010060406">
    <property type="protein sequence ID" value="MCI06006.1"/>
    <property type="molecule type" value="Genomic_DNA"/>
</dbReference>
<protein>
    <submittedName>
        <fullName evidence="1">Uncharacterized protein</fullName>
    </submittedName>
</protein>
<organism evidence="1 2">
    <name type="scientific">Trifolium medium</name>
    <dbReference type="NCBI Taxonomy" id="97028"/>
    <lineage>
        <taxon>Eukaryota</taxon>
        <taxon>Viridiplantae</taxon>
        <taxon>Streptophyta</taxon>
        <taxon>Embryophyta</taxon>
        <taxon>Tracheophyta</taxon>
        <taxon>Spermatophyta</taxon>
        <taxon>Magnoliopsida</taxon>
        <taxon>eudicotyledons</taxon>
        <taxon>Gunneridae</taxon>
        <taxon>Pentapetalae</taxon>
        <taxon>rosids</taxon>
        <taxon>fabids</taxon>
        <taxon>Fabales</taxon>
        <taxon>Fabaceae</taxon>
        <taxon>Papilionoideae</taxon>
        <taxon>50 kb inversion clade</taxon>
        <taxon>NPAAA clade</taxon>
        <taxon>Hologalegina</taxon>
        <taxon>IRL clade</taxon>
        <taxon>Trifolieae</taxon>
        <taxon>Trifolium</taxon>
    </lineage>
</organism>
<evidence type="ECO:0000313" key="1">
    <source>
        <dbReference type="EMBL" id="MCI06006.1"/>
    </source>
</evidence>
<reference evidence="1 2" key="1">
    <citation type="journal article" date="2018" name="Front. Plant Sci.">
        <title>Red Clover (Trifolium pratense) and Zigzag Clover (T. medium) - A Picture of Genomic Similarities and Differences.</title>
        <authorList>
            <person name="Dluhosova J."/>
            <person name="Istvanek J."/>
            <person name="Nedelnik J."/>
            <person name="Repkova J."/>
        </authorList>
    </citation>
    <scope>NUCLEOTIDE SEQUENCE [LARGE SCALE GENOMIC DNA]</scope>
    <source>
        <strain evidence="2">cv. 10/8</strain>
        <tissue evidence="1">Leaf</tissue>
    </source>
</reference>
<dbReference type="Proteomes" id="UP000265520">
    <property type="component" value="Unassembled WGS sequence"/>
</dbReference>
<proteinExistence type="predicted"/>
<accession>A0A392P3X2</accession>